<reference evidence="2 3" key="1">
    <citation type="journal article" date="2014" name="Genome Announc.">
        <title>Draft Genome Sequence of Brevibacillus panacihumi Strain W25, a Halotolerant Hydrocarbon-Degrading Bacterium.</title>
        <authorList>
            <person name="Wang X."/>
            <person name="Jin D."/>
            <person name="Zhou L."/>
            <person name="Wu L."/>
            <person name="An W."/>
            <person name="Chen Y."/>
            <person name="Zhao L."/>
        </authorList>
    </citation>
    <scope>NUCLEOTIDE SEQUENCE [LARGE SCALE GENOMIC DNA]</scope>
    <source>
        <strain evidence="2 3">W25</strain>
    </source>
</reference>
<keyword evidence="1" id="KW-0732">Signal</keyword>
<evidence type="ECO:0000313" key="3">
    <source>
        <dbReference type="Proteomes" id="UP000017973"/>
    </source>
</evidence>
<dbReference type="STRING" id="1408254.T458_10495"/>
<dbReference type="HOGENOM" id="CLU_1060376_0_0_9"/>
<comment type="caution">
    <text evidence="2">The sequence shown here is derived from an EMBL/GenBank/DDBJ whole genome shotgun (WGS) entry which is preliminary data.</text>
</comment>
<name>V6MI53_9BACL</name>
<dbReference type="Proteomes" id="UP000017973">
    <property type="component" value="Unassembled WGS sequence"/>
</dbReference>
<protein>
    <submittedName>
        <fullName evidence="2">Uncharacterized protein</fullName>
    </submittedName>
</protein>
<sequence>MIKLSKSLIMSVSSLALVAGLFTSSAYASIKTATAYIDIGTIGSSSYNVIWEAETKTDAIYPQVGVSANVYFNDIRKDNDSSYPRNSRIAEIAGVVSGSKSIRGLWEINSIHTQYNSSGKVTDQLEDYDKVRWDPAAFTTSTSEDIEETLSTFQKDVVEDILISFDLEIEDYDFFKAVKVSETNYSDSLKQIVVDVMEKQQENDIMPYVYIHQSNQNGYILEKKKNGTNVVHTLVADNDGKWTVDEVNEKKGKKVKLLEEDK</sequence>
<feature type="signal peptide" evidence="1">
    <location>
        <begin position="1"/>
        <end position="28"/>
    </location>
</feature>
<dbReference type="eggNOG" id="ENOG502ZIRU">
    <property type="taxonomic scope" value="Bacteria"/>
</dbReference>
<feature type="chain" id="PRO_5004749846" evidence="1">
    <location>
        <begin position="29"/>
        <end position="262"/>
    </location>
</feature>
<accession>V6MI53</accession>
<evidence type="ECO:0000256" key="1">
    <source>
        <dbReference type="SAM" id="SignalP"/>
    </source>
</evidence>
<dbReference type="RefSeq" id="WP_023556062.1">
    <property type="nucleotide sequence ID" value="NZ_KI629782.1"/>
</dbReference>
<gene>
    <name evidence="2" type="ORF">T458_10495</name>
</gene>
<dbReference type="OrthoDB" id="1937736at2"/>
<dbReference type="EMBL" id="AYJU01000015">
    <property type="protein sequence ID" value="EST55088.1"/>
    <property type="molecule type" value="Genomic_DNA"/>
</dbReference>
<dbReference type="PATRIC" id="fig|1408254.3.peg.2079"/>
<evidence type="ECO:0000313" key="2">
    <source>
        <dbReference type="EMBL" id="EST55088.1"/>
    </source>
</evidence>
<keyword evidence="3" id="KW-1185">Reference proteome</keyword>
<dbReference type="AlphaFoldDB" id="V6MI53"/>
<organism evidence="2 3">
    <name type="scientific">Brevibacillus panacihumi W25</name>
    <dbReference type="NCBI Taxonomy" id="1408254"/>
    <lineage>
        <taxon>Bacteria</taxon>
        <taxon>Bacillati</taxon>
        <taxon>Bacillota</taxon>
        <taxon>Bacilli</taxon>
        <taxon>Bacillales</taxon>
        <taxon>Paenibacillaceae</taxon>
        <taxon>Brevibacillus</taxon>
    </lineage>
</organism>
<proteinExistence type="predicted"/>